<accession>A0ABQ8TCC4</accession>
<protein>
    <submittedName>
        <fullName evidence="1">Uncharacterized protein</fullName>
    </submittedName>
</protein>
<dbReference type="Proteomes" id="UP001148838">
    <property type="component" value="Unassembled WGS sequence"/>
</dbReference>
<comment type="caution">
    <text evidence="1">The sequence shown here is derived from an EMBL/GenBank/DDBJ whole genome shotgun (WGS) entry which is preliminary data.</text>
</comment>
<name>A0ABQ8TCC4_PERAM</name>
<reference evidence="1 2" key="1">
    <citation type="journal article" date="2022" name="Allergy">
        <title>Genome assembly and annotation of Periplaneta americana reveal a comprehensive cockroach allergen profile.</title>
        <authorList>
            <person name="Wang L."/>
            <person name="Xiong Q."/>
            <person name="Saelim N."/>
            <person name="Wang L."/>
            <person name="Nong W."/>
            <person name="Wan A.T."/>
            <person name="Shi M."/>
            <person name="Liu X."/>
            <person name="Cao Q."/>
            <person name="Hui J.H.L."/>
            <person name="Sookrung N."/>
            <person name="Leung T.F."/>
            <person name="Tungtrongchitr A."/>
            <person name="Tsui S.K.W."/>
        </authorList>
    </citation>
    <scope>NUCLEOTIDE SEQUENCE [LARGE SCALE GENOMIC DNA]</scope>
    <source>
        <strain evidence="1">PWHHKU_190912</strain>
    </source>
</reference>
<sequence length="248" mass="27907">MVMLMCSLVDDKVLSVVSSPKERLGLKSLVYETPVDTGMELVASVAVAYDVIRNMPGIFERCSTISYADVMLEIVAVILSNCCEVQNCKLIQTSKWADNRQATNFECTLTPCDLNCGFLLTNSDVYYTNQDFRNRRVPLAVIQGSGKQQCVQLEKATVQIMKFQNSKTSSFLKMIGNVVIEAFCKCEMLTSQYLAFQDLDNSVFTVKDWTSDVHNKVRGSRLWMTGNSDVLKQKFQIQEKSDVLEHTG</sequence>
<gene>
    <name evidence="1" type="ORF">ANN_05997</name>
</gene>
<organism evidence="1 2">
    <name type="scientific">Periplaneta americana</name>
    <name type="common">American cockroach</name>
    <name type="synonym">Blatta americana</name>
    <dbReference type="NCBI Taxonomy" id="6978"/>
    <lineage>
        <taxon>Eukaryota</taxon>
        <taxon>Metazoa</taxon>
        <taxon>Ecdysozoa</taxon>
        <taxon>Arthropoda</taxon>
        <taxon>Hexapoda</taxon>
        <taxon>Insecta</taxon>
        <taxon>Pterygota</taxon>
        <taxon>Neoptera</taxon>
        <taxon>Polyneoptera</taxon>
        <taxon>Dictyoptera</taxon>
        <taxon>Blattodea</taxon>
        <taxon>Blattoidea</taxon>
        <taxon>Blattidae</taxon>
        <taxon>Blattinae</taxon>
        <taxon>Periplaneta</taxon>
    </lineage>
</organism>
<evidence type="ECO:0000313" key="1">
    <source>
        <dbReference type="EMBL" id="KAJ4444206.1"/>
    </source>
</evidence>
<dbReference type="EMBL" id="JAJSOF020000011">
    <property type="protein sequence ID" value="KAJ4444206.1"/>
    <property type="molecule type" value="Genomic_DNA"/>
</dbReference>
<evidence type="ECO:0000313" key="2">
    <source>
        <dbReference type="Proteomes" id="UP001148838"/>
    </source>
</evidence>
<proteinExistence type="predicted"/>
<keyword evidence="2" id="KW-1185">Reference proteome</keyword>